<dbReference type="PANTHER" id="PTHR43156:SF2">
    <property type="entry name" value="STAGE II SPORULATION PROTEIN E"/>
    <property type="match status" value="1"/>
</dbReference>
<dbReference type="Proteomes" id="UP000184233">
    <property type="component" value="Unassembled WGS sequence"/>
</dbReference>
<organism evidence="3 4">
    <name type="scientific">Candidatus Kapaibacterium thiocyanatum</name>
    <dbReference type="NCBI Taxonomy" id="1895771"/>
    <lineage>
        <taxon>Bacteria</taxon>
        <taxon>Pseudomonadati</taxon>
        <taxon>Candidatus Kapaibacteriota</taxon>
        <taxon>Candidatus Kapaibacteriia</taxon>
        <taxon>Candidatus Kapaibacteriales</taxon>
        <taxon>Candidatus Kapaibacteriaceae</taxon>
        <taxon>Candidatus Kapaibacterium</taxon>
    </lineage>
</organism>
<reference evidence="3 4" key="1">
    <citation type="submission" date="2016-09" db="EMBL/GenBank/DDBJ databases">
        <title>Genome-resolved meta-omics ties microbial dynamics to process performance in biotechnology for thiocyanate degradation.</title>
        <authorList>
            <person name="Kantor R.S."/>
            <person name="Huddy R.J."/>
            <person name="Iyer R."/>
            <person name="Thomas B.C."/>
            <person name="Brown C.T."/>
            <person name="Anantharaman K."/>
            <person name="Tringe S."/>
            <person name="Hettich R.L."/>
            <person name="Harrison S.T."/>
            <person name="Banfield J.F."/>
        </authorList>
    </citation>
    <scope>NUCLEOTIDE SEQUENCE [LARGE SCALE GENOMIC DNA]</scope>
    <source>
        <strain evidence="3">59-99</strain>
    </source>
</reference>
<dbReference type="Pfam" id="PF07228">
    <property type="entry name" value="SpoIIE"/>
    <property type="match status" value="1"/>
</dbReference>
<dbReference type="EMBL" id="MKVH01000024">
    <property type="protein sequence ID" value="OJX57223.1"/>
    <property type="molecule type" value="Genomic_DNA"/>
</dbReference>
<dbReference type="SUPFAM" id="SSF55781">
    <property type="entry name" value="GAF domain-like"/>
    <property type="match status" value="2"/>
</dbReference>
<protein>
    <recommendedName>
        <fullName evidence="2">PPM-type phosphatase domain-containing protein</fullName>
    </recommendedName>
</protein>
<evidence type="ECO:0000313" key="4">
    <source>
        <dbReference type="Proteomes" id="UP000184233"/>
    </source>
</evidence>
<dbReference type="Gene3D" id="3.30.450.40">
    <property type="match status" value="1"/>
</dbReference>
<keyword evidence="1" id="KW-0378">Hydrolase</keyword>
<dbReference type="AlphaFoldDB" id="A0A1M3KXW9"/>
<accession>A0A1M3KXW9</accession>
<dbReference type="PROSITE" id="PS51746">
    <property type="entry name" value="PPM_2"/>
    <property type="match status" value="1"/>
</dbReference>
<dbReference type="SMART" id="SM00331">
    <property type="entry name" value="PP2C_SIG"/>
    <property type="match status" value="1"/>
</dbReference>
<dbReference type="InterPro" id="IPR001932">
    <property type="entry name" value="PPM-type_phosphatase-like_dom"/>
</dbReference>
<evidence type="ECO:0000259" key="2">
    <source>
        <dbReference type="PROSITE" id="PS51746"/>
    </source>
</evidence>
<dbReference type="Gene3D" id="3.60.40.10">
    <property type="entry name" value="PPM-type phosphatase domain"/>
    <property type="match status" value="1"/>
</dbReference>
<comment type="caution">
    <text evidence="3">The sequence shown here is derived from an EMBL/GenBank/DDBJ whole genome shotgun (WGS) entry which is preliminary data.</text>
</comment>
<dbReference type="GO" id="GO:0016791">
    <property type="term" value="F:phosphatase activity"/>
    <property type="evidence" value="ECO:0007669"/>
    <property type="project" value="TreeGrafter"/>
</dbReference>
<proteinExistence type="predicted"/>
<name>A0A1M3KXW9_9BACT</name>
<dbReference type="InterPro" id="IPR052016">
    <property type="entry name" value="Bact_Sigma-Reg"/>
</dbReference>
<sequence>MLAYTSGSPRSTFAASSAMHLTSLLDLSAQLSETDSDDRILNVALLSVMGKLKIRRACAFVPDGKLLIAKHLKGVSILSVPRFDLTEPVFTSEDDPDTAVLASAGLYWCIPLQRQGDLIAVLCFGHSLDGIEQEPDVRTYMDLVRSITSTAVHNAQMVRSLIQAKKDLQARNLLVYTLFESARDFTGAMELNQMLRTLSYRLMGQLMISSFGLFLTESEQDEHVIINRQAAASLQDLYPDILEVEHPFRTEDLSAEHHLRPLLERNGVAVVSPMTVHGHKKGVLALCGKLNGQRFSDDEVLFVEALGNTAMAAIENERLFREELDKQRLESELSIAADIQRGLLPVQLPPTPGIDIAADTYPSKHISGDYYDVIPLDDHRTLLAIADVAGKGVPAALLMANVQAALNVLAKLDLPLTQLIDRINRLICDNTEPEVFVTMFLAIVDSRTMAVHYVNAGHNPPILLDGEDVVLLSDGGIITGVIADPPPYRMGIGTLKPDAVLILYTDGVTEARNPAGHEYDVGSLVESARRHRVGTARELLDRLQEDLRQYTDSHVFDDDTSIVVVKPLG</sequence>
<dbReference type="PANTHER" id="PTHR43156">
    <property type="entry name" value="STAGE II SPORULATION PROTEIN E-RELATED"/>
    <property type="match status" value="1"/>
</dbReference>
<feature type="domain" description="PPM-type phosphatase" evidence="2">
    <location>
        <begin position="353"/>
        <end position="567"/>
    </location>
</feature>
<dbReference type="SUPFAM" id="SSF81606">
    <property type="entry name" value="PP2C-like"/>
    <property type="match status" value="1"/>
</dbReference>
<gene>
    <name evidence="3" type="ORF">BGO89_12065</name>
</gene>
<dbReference type="InterPro" id="IPR029016">
    <property type="entry name" value="GAF-like_dom_sf"/>
</dbReference>
<evidence type="ECO:0000313" key="3">
    <source>
        <dbReference type="EMBL" id="OJX57223.1"/>
    </source>
</evidence>
<dbReference type="InterPro" id="IPR036457">
    <property type="entry name" value="PPM-type-like_dom_sf"/>
</dbReference>
<dbReference type="STRING" id="1895771.BGO89_12065"/>
<evidence type="ECO:0000256" key="1">
    <source>
        <dbReference type="ARBA" id="ARBA00022801"/>
    </source>
</evidence>